<dbReference type="AlphaFoldDB" id="A0A6P8F0U6"/>
<gene>
    <name evidence="9 10" type="primary">LOC105895795</name>
</gene>
<dbReference type="InterPro" id="IPR013783">
    <property type="entry name" value="Ig-like_fold"/>
</dbReference>
<dbReference type="PROSITE" id="PS50835">
    <property type="entry name" value="IG_LIKE"/>
    <property type="match status" value="8"/>
</dbReference>
<dbReference type="GO" id="GO:0005178">
    <property type="term" value="F:integrin binding"/>
    <property type="evidence" value="ECO:0007669"/>
    <property type="project" value="InterPro"/>
</dbReference>
<dbReference type="OrthoDB" id="5843397at2759"/>
<protein>
    <submittedName>
        <fullName evidence="9 10">Hemicentin-1 isoform X1</fullName>
    </submittedName>
</protein>
<feature type="domain" description="Ig-like" evidence="7">
    <location>
        <begin position="404"/>
        <end position="509"/>
    </location>
</feature>
<dbReference type="Proteomes" id="UP000515152">
    <property type="component" value="Chromosome 24"/>
</dbReference>
<evidence type="ECO:0000256" key="1">
    <source>
        <dbReference type="ARBA" id="ARBA00004167"/>
    </source>
</evidence>
<keyword evidence="8" id="KW-1185">Reference proteome</keyword>
<feature type="signal peptide" evidence="6">
    <location>
        <begin position="1"/>
        <end position="23"/>
    </location>
</feature>
<evidence type="ECO:0000256" key="3">
    <source>
        <dbReference type="ARBA" id="ARBA00023157"/>
    </source>
</evidence>
<dbReference type="Gene3D" id="2.60.40.10">
    <property type="entry name" value="Immunoglobulins"/>
    <property type="match status" value="12"/>
</dbReference>
<proteinExistence type="predicted"/>
<keyword evidence="2 5" id="KW-0472">Membrane</keyword>
<dbReference type="GO" id="GO:0007155">
    <property type="term" value="P:cell adhesion"/>
    <property type="evidence" value="ECO:0007669"/>
    <property type="project" value="InterPro"/>
</dbReference>
<keyword evidence="3" id="KW-1015">Disulfide bond</keyword>
<feature type="domain" description="Ig-like" evidence="7">
    <location>
        <begin position="229"/>
        <end position="308"/>
    </location>
</feature>
<reference evidence="9 10" key="1">
    <citation type="submission" date="2025-04" db="UniProtKB">
        <authorList>
            <consortium name="RefSeq"/>
        </authorList>
    </citation>
    <scope>IDENTIFICATION</scope>
</reference>
<dbReference type="SMART" id="SM00408">
    <property type="entry name" value="IGc2"/>
    <property type="match status" value="7"/>
</dbReference>
<dbReference type="InterPro" id="IPR003598">
    <property type="entry name" value="Ig_sub2"/>
</dbReference>
<evidence type="ECO:0000256" key="2">
    <source>
        <dbReference type="ARBA" id="ARBA00023136"/>
    </source>
</evidence>
<feature type="domain" description="Ig-like" evidence="7">
    <location>
        <begin position="979"/>
        <end position="1084"/>
    </location>
</feature>
<dbReference type="InterPro" id="IPR047012">
    <property type="entry name" value="ICAM_VCAM"/>
</dbReference>
<keyword evidence="5" id="KW-0812">Transmembrane</keyword>
<evidence type="ECO:0000313" key="8">
    <source>
        <dbReference type="Proteomes" id="UP000515152"/>
    </source>
</evidence>
<keyword evidence="6" id="KW-0732">Signal</keyword>
<dbReference type="InterPro" id="IPR036179">
    <property type="entry name" value="Ig-like_dom_sf"/>
</dbReference>
<dbReference type="InterPro" id="IPR003599">
    <property type="entry name" value="Ig_sub"/>
</dbReference>
<dbReference type="FunFam" id="2.60.40.10:FF:000032">
    <property type="entry name" value="palladin isoform X1"/>
    <property type="match status" value="3"/>
</dbReference>
<dbReference type="Pfam" id="PF13927">
    <property type="entry name" value="Ig_3"/>
    <property type="match status" value="4"/>
</dbReference>
<dbReference type="InterPro" id="IPR007110">
    <property type="entry name" value="Ig-like_dom"/>
</dbReference>
<dbReference type="RefSeq" id="XP_031417648.1">
    <property type="nucleotide sequence ID" value="XM_031561788.2"/>
</dbReference>
<dbReference type="KEGG" id="char:105895795"/>
<feature type="transmembrane region" description="Helical" evidence="5">
    <location>
        <begin position="1177"/>
        <end position="1200"/>
    </location>
</feature>
<evidence type="ECO:0000256" key="4">
    <source>
        <dbReference type="ARBA" id="ARBA00023319"/>
    </source>
</evidence>
<dbReference type="SUPFAM" id="SSF48726">
    <property type="entry name" value="Immunoglobulin"/>
    <property type="match status" value="8"/>
</dbReference>
<feature type="domain" description="Ig-like" evidence="7">
    <location>
        <begin position="804"/>
        <end position="883"/>
    </location>
</feature>
<evidence type="ECO:0000313" key="10">
    <source>
        <dbReference type="RefSeq" id="XP_031417650.1"/>
    </source>
</evidence>
<dbReference type="PANTHER" id="PTHR13771">
    <property type="entry name" value="INTERCELLULAR ADHESION MOLECULE"/>
    <property type="match status" value="1"/>
</dbReference>
<feature type="domain" description="Ig-like" evidence="7">
    <location>
        <begin position="1091"/>
        <end position="1174"/>
    </location>
</feature>
<comment type="subcellular location">
    <subcellularLocation>
        <location evidence="1">Membrane</location>
        <topology evidence="1">Single-pass membrane protein</topology>
    </subcellularLocation>
</comment>
<dbReference type="GO" id="GO:0005886">
    <property type="term" value="C:plasma membrane"/>
    <property type="evidence" value="ECO:0007669"/>
    <property type="project" value="TreeGrafter"/>
</dbReference>
<feature type="domain" description="Ig-like" evidence="7">
    <location>
        <begin position="116"/>
        <end position="221"/>
    </location>
</feature>
<name>A0A6P8F0U6_CLUHA</name>
<keyword evidence="5" id="KW-1133">Transmembrane helix</keyword>
<keyword evidence="4" id="KW-0393">Immunoglobulin domain</keyword>
<evidence type="ECO:0000256" key="5">
    <source>
        <dbReference type="SAM" id="Phobius"/>
    </source>
</evidence>
<evidence type="ECO:0000313" key="9">
    <source>
        <dbReference type="RefSeq" id="XP_031417648.1"/>
    </source>
</evidence>
<feature type="domain" description="Ig-like" evidence="7">
    <location>
        <begin position="516"/>
        <end position="595"/>
    </location>
</feature>
<dbReference type="SMART" id="SM00409">
    <property type="entry name" value="IG"/>
    <property type="match status" value="8"/>
</dbReference>
<dbReference type="InterPro" id="IPR013162">
    <property type="entry name" value="CD80_C2-set"/>
</dbReference>
<dbReference type="Pfam" id="PF08205">
    <property type="entry name" value="C2-set_2"/>
    <property type="match status" value="1"/>
</dbReference>
<evidence type="ECO:0000256" key="6">
    <source>
        <dbReference type="SAM" id="SignalP"/>
    </source>
</evidence>
<organism evidence="8 10">
    <name type="scientific">Clupea harengus</name>
    <name type="common">Atlantic herring</name>
    <dbReference type="NCBI Taxonomy" id="7950"/>
    <lineage>
        <taxon>Eukaryota</taxon>
        <taxon>Metazoa</taxon>
        <taxon>Chordata</taxon>
        <taxon>Craniata</taxon>
        <taxon>Vertebrata</taxon>
        <taxon>Euteleostomi</taxon>
        <taxon>Actinopterygii</taxon>
        <taxon>Neopterygii</taxon>
        <taxon>Teleostei</taxon>
        <taxon>Clupei</taxon>
        <taxon>Clupeiformes</taxon>
        <taxon>Clupeoidei</taxon>
        <taxon>Clupeidae</taxon>
        <taxon>Clupea</taxon>
    </lineage>
</organism>
<feature type="domain" description="Ig-like" evidence="7">
    <location>
        <begin position="691"/>
        <end position="778"/>
    </location>
</feature>
<accession>A0A6P8F0U6</accession>
<evidence type="ECO:0000259" key="7">
    <source>
        <dbReference type="PROSITE" id="PS50835"/>
    </source>
</evidence>
<dbReference type="GeneID" id="105895795"/>
<feature type="chain" id="PRO_5044652771" evidence="6">
    <location>
        <begin position="24"/>
        <end position="1235"/>
    </location>
</feature>
<dbReference type="RefSeq" id="XP_031417650.1">
    <property type="nucleotide sequence ID" value="XM_031561790.2"/>
</dbReference>
<dbReference type="PANTHER" id="PTHR13771:SF9">
    <property type="entry name" value="INTERCELLULAR ADHESION MOLECULE 5"/>
    <property type="match status" value="1"/>
</dbReference>
<dbReference type="CDD" id="cd00096">
    <property type="entry name" value="Ig"/>
    <property type="match status" value="1"/>
</dbReference>
<sequence length="1235" mass="135677">MDFFLWGLLWVTVLCPVDYYVSSQACAGKEPVIDPPSLVVKYGGLATANCSAQSEALIIGWETTVGAITEYDTQQLVWSVPSVTEWALGRGIKCFTTSDEDGQCETDLPITIYKIPENMILSLLDHTGALLEGQQYWLECVVQSVAPANHLIVIWSRGDTELKRSGFPQFSIEGDQSKDVTVRTKLSLTASREDHEASYHCEAKLDLNTAEPIPETRSSIQLEAVFYKPRVLQTSGNVTIFAGNKLELMCVADANPRPSYQWRHKGVVLPNKNNNTLLIDSATADNAGVYECVISNTQGQASAVMSIEVKGQDCAGKEPVIYPPSLVVKYGEPATAKCSAQSNATIIGWEATVGAKTENDIQQLVWSVPSVTEWALGRGIECFTSSEKHGQCLTHLPITIYKTPENVILRVLNDTGPLLEGQEYWLQCVVESVAPANNLIVIWSRGDTELKRSGFPQFFIEGDESKNVTVATHLSLTASREDHGASYRCAAKLDLNTAEFIPETRSSIQLEVYYKPRVIKTSGNVTIDAGNKLELMCEADANPRPSYQWRHKGVVLPNKDKNTLLIDSATADNAGVYECVISNTQGQASAVMSIEVKGQDCAGKEPVIDPPSLVVRYGGPATAKCSAQSEALIIRWETTVGDITENDLQQLVWSVPSVTEWALGRGIWCFTISDEHGQCDTHLPITIYKMPDSVILSLLNHTGPLLEGQEYWLECVVQSVAPAKNLTVIWSRGDTELQRSGFPQFSIEGDLSKDVTVRTKLSLTASREDHEASYSCAAKLDLNTAEPIPEIRYIYQLEAVFYKPRVLQTRGNVTIFAGNKLKLMCEADANPRPSYQWRHKGVVLPNKDKNTLLIDSATADNAGVYECVISNTQGQASAVMSIEVKGPDCAGKEPVIDPPSLVVKYGEPATAKCSAQSNATIIGWETTVGAETEYNIQQLVWSVPSVTEWALARGIKCFTTSDEDGQCETDLPITIYKIPENVILSLLDHTGPLLEGQEYWLECVVQSVAPAKNLTVIWFRGDTELKRSGFPQFSIEGDLSKDVTVRTKLSLTASREDHGASYRCAAKLDLNTAEPVPETSSSIQLEVHYKPRMGSPSHNVTMTVTEGDKLDFNCSAEANPSPTYQWMFNNVILENENNPTLIIESIQPDKGGVYRCTARNIRGEGFVEMRVDVVSNYLLWIAIFVAIAIGVLLAVSYCVYRTHHKKHKTGQYLLTKIKHGASNSGQVAQANGHSV</sequence>